<dbReference type="Gene3D" id="3.30.200.40">
    <property type="entry name" value="Scavenger mRNA decapping enzyme, N-terminal domain"/>
    <property type="match status" value="1"/>
</dbReference>
<evidence type="ECO:0000256" key="2">
    <source>
        <dbReference type="PIRSR" id="PIRSR028973-1"/>
    </source>
</evidence>
<dbReference type="Gene3D" id="3.30.428.10">
    <property type="entry name" value="HIT-like"/>
    <property type="match status" value="1"/>
</dbReference>
<dbReference type="GO" id="GO:0005634">
    <property type="term" value="C:nucleus"/>
    <property type="evidence" value="ECO:0007669"/>
    <property type="project" value="TreeGrafter"/>
</dbReference>
<protein>
    <recommendedName>
        <fullName evidence="5">M7GpppX diphosphatase</fullName>
    </recommendedName>
</protein>
<comment type="similarity">
    <text evidence="1">Belongs to the HIT family.</text>
</comment>
<dbReference type="InterPro" id="IPR036265">
    <property type="entry name" value="HIT-like_sf"/>
</dbReference>
<evidence type="ECO:0000313" key="4">
    <source>
        <dbReference type="Proteomes" id="UP000606974"/>
    </source>
</evidence>
<evidence type="ECO:0008006" key="5">
    <source>
        <dbReference type="Google" id="ProtNLM"/>
    </source>
</evidence>
<proteinExistence type="inferred from homology"/>
<sequence length="338" mass="38334">MEINSKAAAESLIPLFRFQRLLNQDQNGRRISLLGSINEEPALITLERAAFPTVPGVITTFLAGISNTTNLGSNDIYRWYMASHEPPKSLSGNGDRSPPDLKLNLIYPCTDAHIKKYSPQRLRMVTETAEIYAQYVQPYMRQKREEGRLNWVFNIIEGRTEQEDVILREHSSGTTGAEGEGFLLLPDLNWDRETMGGLHLLALVERRDVWSLRDLKKRHVVWLKHMREKILKAAVKIYGSKGVEEDMLKLYVHYQPTYFHFHIHVVNVMLEAGATQATGKAFGLENIISQLETMEGEEEAGMADVSLTYVLGEASELWETVFGPLKEARLPTTTFTSP</sequence>
<dbReference type="GO" id="GO:0000932">
    <property type="term" value="C:P-body"/>
    <property type="evidence" value="ECO:0007669"/>
    <property type="project" value="TreeGrafter"/>
</dbReference>
<organism evidence="3 4">
    <name type="scientific">Endocarpon pusillum</name>
    <dbReference type="NCBI Taxonomy" id="364733"/>
    <lineage>
        <taxon>Eukaryota</taxon>
        <taxon>Fungi</taxon>
        <taxon>Dikarya</taxon>
        <taxon>Ascomycota</taxon>
        <taxon>Pezizomycotina</taxon>
        <taxon>Eurotiomycetes</taxon>
        <taxon>Chaetothyriomycetidae</taxon>
        <taxon>Verrucariales</taxon>
        <taxon>Verrucariaceae</taxon>
        <taxon>Endocarpon</taxon>
    </lineage>
</organism>
<dbReference type="GO" id="GO:0000290">
    <property type="term" value="P:deadenylation-dependent decapping of nuclear-transcribed mRNA"/>
    <property type="evidence" value="ECO:0007669"/>
    <property type="project" value="InterPro"/>
</dbReference>
<dbReference type="SUPFAM" id="SSF102860">
    <property type="entry name" value="mRNA decapping enzyme DcpS N-terminal domain"/>
    <property type="match status" value="1"/>
</dbReference>
<dbReference type="EMBL" id="JAACFV010000008">
    <property type="protein sequence ID" value="KAF7512964.1"/>
    <property type="molecule type" value="Genomic_DNA"/>
</dbReference>
<evidence type="ECO:0000313" key="3">
    <source>
        <dbReference type="EMBL" id="KAF7512964.1"/>
    </source>
</evidence>
<dbReference type="PANTHER" id="PTHR12978">
    <property type="entry name" value="HISTIDINE TRIAD HIT PROTEIN MEMBER"/>
    <property type="match status" value="1"/>
</dbReference>
<evidence type="ECO:0000256" key="1">
    <source>
        <dbReference type="ARBA" id="ARBA00010208"/>
    </source>
</evidence>
<accession>A0A8H7E770</accession>
<gene>
    <name evidence="3" type="ORF">GJ744_011230</name>
</gene>
<dbReference type="AlphaFoldDB" id="A0A8H7E770"/>
<feature type="active site" description="Nucleophile" evidence="2">
    <location>
        <position position="262"/>
    </location>
</feature>
<dbReference type="InterPro" id="IPR008594">
    <property type="entry name" value="DcpS/DCS2"/>
</dbReference>
<name>A0A8H7E770_9EURO</name>
<keyword evidence="4" id="KW-1185">Reference proteome</keyword>
<comment type="caution">
    <text evidence="3">The sequence shown here is derived from an EMBL/GenBank/DDBJ whole genome shotgun (WGS) entry which is preliminary data.</text>
</comment>
<dbReference type="Proteomes" id="UP000606974">
    <property type="component" value="Unassembled WGS sequence"/>
</dbReference>
<dbReference type="PIRSF" id="PIRSF028973">
    <property type="entry name" value="Scavenger_mRNA_decap_enz"/>
    <property type="match status" value="1"/>
</dbReference>
<dbReference type="GO" id="GO:0016787">
    <property type="term" value="F:hydrolase activity"/>
    <property type="evidence" value="ECO:0007669"/>
    <property type="project" value="InterPro"/>
</dbReference>
<dbReference type="GO" id="GO:0000340">
    <property type="term" value="F:RNA 7-methylguanosine cap binding"/>
    <property type="evidence" value="ECO:0007669"/>
    <property type="project" value="TreeGrafter"/>
</dbReference>
<dbReference type="OrthoDB" id="10264956at2759"/>
<dbReference type="Pfam" id="PF05652">
    <property type="entry name" value="DcpS"/>
    <property type="match status" value="1"/>
</dbReference>
<dbReference type="SUPFAM" id="SSF54197">
    <property type="entry name" value="HIT-like"/>
    <property type="match status" value="1"/>
</dbReference>
<dbReference type="Pfam" id="PF11969">
    <property type="entry name" value="DcpS_C"/>
    <property type="match status" value="1"/>
</dbReference>
<dbReference type="FunFam" id="3.30.428.10:FF:000016">
    <property type="entry name" value="Scavenger mRNA decapping enzyme"/>
    <property type="match status" value="1"/>
</dbReference>
<dbReference type="PANTHER" id="PTHR12978:SF0">
    <property type="entry name" value="M7GPPPX DIPHOSPHATASE"/>
    <property type="match status" value="1"/>
</dbReference>
<dbReference type="InterPro" id="IPR011145">
    <property type="entry name" value="Scavenger_mRNA_decap_enz_N"/>
</dbReference>
<reference evidence="3" key="1">
    <citation type="submission" date="2020-02" db="EMBL/GenBank/DDBJ databases">
        <authorList>
            <person name="Palmer J.M."/>
        </authorList>
    </citation>
    <scope>NUCLEOTIDE SEQUENCE</scope>
    <source>
        <strain evidence="3">EPUS1.4</strain>
        <tissue evidence="3">Thallus</tissue>
    </source>
</reference>